<dbReference type="InterPro" id="IPR017440">
    <property type="entry name" value="Cit_synth/succinyl-CoA_lig_AS"/>
</dbReference>
<dbReference type="eggNOG" id="arCOG01339">
    <property type="taxonomic scope" value="Archaea"/>
</dbReference>
<dbReference type="PROSITE" id="PS00399">
    <property type="entry name" value="SUCCINYL_COA_LIG_2"/>
    <property type="match status" value="1"/>
</dbReference>
<dbReference type="Pfam" id="PF02629">
    <property type="entry name" value="CoA_binding"/>
    <property type="match status" value="1"/>
</dbReference>
<dbReference type="PANTHER" id="PTHR11117">
    <property type="entry name" value="SUCCINYL-COA LIGASE SUBUNIT ALPHA"/>
    <property type="match status" value="1"/>
</dbReference>
<feature type="binding site" evidence="4">
    <location>
        <position position="160"/>
    </location>
    <ligand>
        <name>substrate</name>
        <note>ligand shared with subunit beta</note>
    </ligand>
</feature>
<dbReference type="InterPro" id="IPR003781">
    <property type="entry name" value="CoA-bd"/>
</dbReference>
<dbReference type="InterPro" id="IPR016102">
    <property type="entry name" value="Succinyl-CoA_synth-like"/>
</dbReference>
<reference evidence="9 10" key="1">
    <citation type="journal article" date="2011" name="Stand. Genomic Sci.">
        <title>Complete genome sequence of the hyperthermophilic chemolithoautotroph Pyrolobus fumarii type strain (1A).</title>
        <authorList>
            <person name="Anderson I."/>
            <person name="Goker M."/>
            <person name="Nolan M."/>
            <person name="Lucas S."/>
            <person name="Hammon N."/>
            <person name="Deshpande S."/>
            <person name="Cheng J.F."/>
            <person name="Tapia R."/>
            <person name="Han C."/>
            <person name="Goodwin L."/>
            <person name="Pitluck S."/>
            <person name="Huntemann M."/>
            <person name="Liolios K."/>
            <person name="Ivanova N."/>
            <person name="Pagani I."/>
            <person name="Mavromatis K."/>
            <person name="Ovchinikova G."/>
            <person name="Pati A."/>
            <person name="Chen A."/>
            <person name="Palaniappan K."/>
            <person name="Land M."/>
            <person name="Hauser L."/>
            <person name="Brambilla E.M."/>
            <person name="Huber H."/>
            <person name="Yasawong M."/>
            <person name="Rohde M."/>
            <person name="Spring S."/>
            <person name="Abt B."/>
            <person name="Sikorski J."/>
            <person name="Wirth R."/>
            <person name="Detter J.C."/>
            <person name="Woyke T."/>
            <person name="Bristow J."/>
            <person name="Eisen J.A."/>
            <person name="Markowitz V."/>
            <person name="Hugenholtz P."/>
            <person name="Kyrpides N.C."/>
            <person name="Klenk H.P."/>
            <person name="Lapidus A."/>
        </authorList>
    </citation>
    <scope>NUCLEOTIDE SEQUENCE [LARGE SCALE GENOMIC DNA]</scope>
    <source>
        <strain evidence="10">DSM 11204 / 1A</strain>
    </source>
</reference>
<dbReference type="EMBL" id="CP002838">
    <property type="protein sequence ID" value="AEM39077.1"/>
    <property type="molecule type" value="Genomic_DNA"/>
</dbReference>
<comment type="pathway">
    <text evidence="4 7">Carbohydrate metabolism; tricarboxylic acid cycle; succinate from succinyl-CoA (ligase route): step 1/1.</text>
</comment>
<comment type="catalytic activity">
    <reaction evidence="4 7">
        <text>succinate + ATP + CoA = succinyl-CoA + ADP + phosphate</text>
        <dbReference type="Rhea" id="RHEA:17661"/>
        <dbReference type="ChEBI" id="CHEBI:30031"/>
        <dbReference type="ChEBI" id="CHEBI:30616"/>
        <dbReference type="ChEBI" id="CHEBI:43474"/>
        <dbReference type="ChEBI" id="CHEBI:57287"/>
        <dbReference type="ChEBI" id="CHEBI:57292"/>
        <dbReference type="ChEBI" id="CHEBI:456216"/>
        <dbReference type="EC" id="6.2.1.5"/>
    </reaction>
</comment>
<feature type="binding site" evidence="4">
    <location>
        <position position="43"/>
    </location>
    <ligand>
        <name>CoA</name>
        <dbReference type="ChEBI" id="CHEBI:57287"/>
    </ligand>
</feature>
<dbReference type="RefSeq" id="WP_014026754.1">
    <property type="nucleotide sequence ID" value="NC_015931.1"/>
</dbReference>
<dbReference type="GO" id="GO:0006099">
    <property type="term" value="P:tricarboxylic acid cycle"/>
    <property type="evidence" value="ECO:0007669"/>
    <property type="project" value="UniProtKB-UniRule"/>
</dbReference>
<proteinExistence type="inferred from homology"/>
<dbReference type="InParanoid" id="G0EFX6"/>
<evidence type="ECO:0000313" key="10">
    <source>
        <dbReference type="Proteomes" id="UP000001037"/>
    </source>
</evidence>
<keyword evidence="3 4" id="KW-0547">Nucleotide-binding</keyword>
<dbReference type="GO" id="GO:0004776">
    <property type="term" value="F:succinate-CoA ligase (GDP-forming) activity"/>
    <property type="evidence" value="ECO:0007669"/>
    <property type="project" value="TreeGrafter"/>
</dbReference>
<evidence type="ECO:0000256" key="1">
    <source>
        <dbReference type="ARBA" id="ARBA00022532"/>
    </source>
</evidence>
<dbReference type="SUPFAM" id="SSF52210">
    <property type="entry name" value="Succinyl-CoA synthetase domains"/>
    <property type="match status" value="1"/>
</dbReference>
<dbReference type="GO" id="GO:0009361">
    <property type="term" value="C:succinate-CoA ligase complex (ADP-forming)"/>
    <property type="evidence" value="ECO:0007669"/>
    <property type="project" value="TreeGrafter"/>
</dbReference>
<organism evidence="9 10">
    <name type="scientific">Pyrolobus fumarii (strain DSM 11204 / 1A)</name>
    <dbReference type="NCBI Taxonomy" id="694429"/>
    <lineage>
        <taxon>Archaea</taxon>
        <taxon>Thermoproteota</taxon>
        <taxon>Thermoprotei</taxon>
        <taxon>Desulfurococcales</taxon>
        <taxon>Pyrodictiaceae</taxon>
        <taxon>Pyrolobus</taxon>
    </lineage>
</organism>
<evidence type="ECO:0000256" key="5">
    <source>
        <dbReference type="PIRSR" id="PIRSR001553-1"/>
    </source>
</evidence>
<dbReference type="EC" id="6.2.1.5" evidence="4"/>
<evidence type="ECO:0000259" key="8">
    <source>
        <dbReference type="SMART" id="SM00881"/>
    </source>
</evidence>
<evidence type="ECO:0000313" key="9">
    <source>
        <dbReference type="EMBL" id="AEM39077.1"/>
    </source>
</evidence>
<dbReference type="KEGG" id="pfm:Pyrfu_1215"/>
<dbReference type="FunFam" id="3.40.50.720:FF:000277">
    <property type="entry name" value="Succinate--CoA ligase [ADP-forming] subunit alpha"/>
    <property type="match status" value="1"/>
</dbReference>
<evidence type="ECO:0000256" key="4">
    <source>
        <dbReference type="HAMAP-Rule" id="MF_01988"/>
    </source>
</evidence>
<dbReference type="FunFam" id="3.40.50.261:FF:000006">
    <property type="entry name" value="Succinate--CoA ligase [ADP-forming] subunit alpha"/>
    <property type="match status" value="1"/>
</dbReference>
<evidence type="ECO:0000256" key="6">
    <source>
        <dbReference type="RuleBase" id="RU000677"/>
    </source>
</evidence>
<evidence type="ECO:0000256" key="2">
    <source>
        <dbReference type="ARBA" id="ARBA00022598"/>
    </source>
</evidence>
<keyword evidence="1 4" id="KW-0816">Tricarboxylic acid cycle</keyword>
<dbReference type="SUPFAM" id="SSF51735">
    <property type="entry name" value="NAD(P)-binding Rossmann-fold domains"/>
    <property type="match status" value="1"/>
</dbReference>
<dbReference type="InterPro" id="IPR033847">
    <property type="entry name" value="Citrt_syn/SCS-alpha_CS"/>
</dbReference>
<dbReference type="SMART" id="SM00881">
    <property type="entry name" value="CoA_binding"/>
    <property type="match status" value="1"/>
</dbReference>
<protein>
    <recommendedName>
        <fullName evidence="4">Succinate--CoA ligase [ADP-forming] subunit alpha</fullName>
        <ecNumber evidence="4">6.2.1.5</ecNumber>
    </recommendedName>
    <alternativeName>
        <fullName evidence="4">Succinyl-CoA synthetase subunit alpha</fullName>
        <shortName evidence="4">SCS-alpha</shortName>
    </alternativeName>
</protein>
<dbReference type="PROSITE" id="PS01216">
    <property type="entry name" value="SUCCINYL_COA_LIG_1"/>
    <property type="match status" value="1"/>
</dbReference>
<dbReference type="AlphaFoldDB" id="G0EFX6"/>
<dbReference type="GO" id="GO:0000166">
    <property type="term" value="F:nucleotide binding"/>
    <property type="evidence" value="ECO:0007669"/>
    <property type="project" value="UniProtKB-KW"/>
</dbReference>
<dbReference type="UniPathway" id="UPA00223">
    <property type="reaction ID" value="UER00999"/>
</dbReference>
<dbReference type="GO" id="GO:0004775">
    <property type="term" value="F:succinate-CoA ligase (ADP-forming) activity"/>
    <property type="evidence" value="ECO:0007669"/>
    <property type="project" value="UniProtKB-UniRule"/>
</dbReference>
<dbReference type="HAMAP" id="MF_01988">
    <property type="entry name" value="Succ_CoA_alpha"/>
    <property type="match status" value="1"/>
</dbReference>
<dbReference type="GeneID" id="11138398"/>
<keyword evidence="10" id="KW-1185">Reference proteome</keyword>
<comment type="function">
    <text evidence="4 7">Succinyl-CoA synthetase functions in the citric acid cycle (TCA), coupling the hydrolysis of succinyl-CoA to the synthesis of either ATP or GTP and thus represents the only step of substrate-level phosphorylation in the TCA. The alpha subunit of the enzyme binds the substrates coenzyme A and phosphate, while succinate binding and nucleotide specificity is provided by the beta subunit.</text>
</comment>
<dbReference type="STRING" id="694429.Pyrfu_1215"/>
<dbReference type="OrthoDB" id="55711at2157"/>
<evidence type="ECO:0000256" key="3">
    <source>
        <dbReference type="ARBA" id="ARBA00022741"/>
    </source>
</evidence>
<evidence type="ECO:0000256" key="7">
    <source>
        <dbReference type="RuleBase" id="RU000699"/>
    </source>
</evidence>
<name>G0EFX6_PYRF1</name>
<accession>G0EFX6</accession>
<dbReference type="InterPro" id="IPR005811">
    <property type="entry name" value="SUCC_ACL_C"/>
</dbReference>
<dbReference type="PIRSF" id="PIRSF001553">
    <property type="entry name" value="SucCS_alpha"/>
    <property type="match status" value="1"/>
</dbReference>
<dbReference type="Pfam" id="PF00549">
    <property type="entry name" value="Ligase_CoA"/>
    <property type="match status" value="1"/>
</dbReference>
<dbReference type="Gene3D" id="3.40.50.261">
    <property type="entry name" value="Succinyl-CoA synthetase domains"/>
    <property type="match status" value="1"/>
</dbReference>
<keyword evidence="2 4" id="KW-0436">Ligase</keyword>
<comment type="catalytic activity">
    <reaction evidence="4">
        <text>GTP + succinate + CoA = succinyl-CoA + GDP + phosphate</text>
        <dbReference type="Rhea" id="RHEA:22120"/>
        <dbReference type="ChEBI" id="CHEBI:30031"/>
        <dbReference type="ChEBI" id="CHEBI:37565"/>
        <dbReference type="ChEBI" id="CHEBI:43474"/>
        <dbReference type="ChEBI" id="CHEBI:57287"/>
        <dbReference type="ChEBI" id="CHEBI:57292"/>
        <dbReference type="ChEBI" id="CHEBI:58189"/>
    </reaction>
</comment>
<comment type="similarity">
    <text evidence="4 6">Belongs to the succinate/malate CoA ligase alpha subunit family.</text>
</comment>
<dbReference type="InterPro" id="IPR005810">
    <property type="entry name" value="CoA_lig_alpha"/>
</dbReference>
<dbReference type="NCBIfam" id="NF004230">
    <property type="entry name" value="PRK05678.1"/>
    <property type="match status" value="1"/>
</dbReference>
<feature type="domain" description="CoA-binding" evidence="8">
    <location>
        <begin position="4"/>
        <end position="101"/>
    </location>
</feature>
<dbReference type="Gene3D" id="3.40.50.720">
    <property type="entry name" value="NAD(P)-binding Rossmann-like Domain"/>
    <property type="match status" value="1"/>
</dbReference>
<feature type="binding site" evidence="4">
    <location>
        <begin position="97"/>
        <end position="99"/>
    </location>
    <ligand>
        <name>CoA</name>
        <dbReference type="ChEBI" id="CHEBI:57287"/>
    </ligand>
</feature>
<comment type="subunit">
    <text evidence="4 7">Heterotetramer of two alpha and two beta subunits.</text>
</comment>
<dbReference type="NCBIfam" id="TIGR01019">
    <property type="entry name" value="sucCoAalpha"/>
    <property type="match status" value="1"/>
</dbReference>
<sequence length="296" mass="31001">MPVLVGKGTVALVQGITGRYGSFHTKLMLEYGTRIVAGVTPGKGGENVHGVPVYDSVEEAVREHPEINSSIIFVPAPGAADAIIEAVDAGIKLIVVITEGIPIHDSLRAINYARSRGVRVIGPNCPGVITPGEAKLGIMPHQYFKPGNVGIVSRSGTLTYEIAAMLSERGIGQSTVIGVGGDPIIGTDLVEAVKLFNDDPQTDLVVVIGEIGGDQEERLAEAYKRGEIQKPLVAYVAGRNAPPGKRMGHAGAIVMGSSGTAEEKARVLQEAGIPVARVPTEVPDLVEAKLRELGKL</sequence>
<feature type="active site" description="Tele-phosphohistidine intermediate" evidence="4 5">
    <location>
        <position position="249"/>
    </location>
</feature>
<dbReference type="PANTHER" id="PTHR11117:SF2">
    <property type="entry name" value="SUCCINATE--COA LIGASE [ADP_GDP-FORMING] SUBUNIT ALPHA, MITOCHONDRIAL"/>
    <property type="match status" value="1"/>
</dbReference>
<dbReference type="FunCoup" id="G0EFX6">
    <property type="interactions" value="216"/>
</dbReference>
<dbReference type="InterPro" id="IPR036291">
    <property type="entry name" value="NAD(P)-bd_dom_sf"/>
</dbReference>
<feature type="binding site" evidence="4">
    <location>
        <begin position="17"/>
        <end position="20"/>
    </location>
    <ligand>
        <name>CoA</name>
        <dbReference type="ChEBI" id="CHEBI:57287"/>
    </ligand>
</feature>
<dbReference type="PRINTS" id="PR01798">
    <property type="entry name" value="SCOASYNTHASE"/>
</dbReference>
<dbReference type="Proteomes" id="UP000001037">
    <property type="component" value="Chromosome"/>
</dbReference>
<dbReference type="HOGENOM" id="CLU_052104_0_0_2"/>
<gene>
    <name evidence="4" type="primary">sucD</name>
    <name evidence="9" type="ordered locus">Pyrfu_1215</name>
</gene>